<dbReference type="PANTHER" id="PTHR22926">
    <property type="entry name" value="PHOSPHO-N-ACETYLMURAMOYL-PENTAPEPTIDE-TRANSFERASE"/>
    <property type="match status" value="1"/>
</dbReference>
<keyword evidence="6 8" id="KW-0472">Membrane</keyword>
<keyword evidence="4 8" id="KW-0812">Transmembrane</keyword>
<dbReference type="PANTHER" id="PTHR22926:SF3">
    <property type="entry name" value="UNDECAPRENYL-PHOSPHATE ALPHA-N-ACETYLGLUCOSAMINYL 1-PHOSPHATE TRANSFERASE"/>
    <property type="match status" value="1"/>
</dbReference>
<evidence type="ECO:0000256" key="8">
    <source>
        <dbReference type="SAM" id="Phobius"/>
    </source>
</evidence>
<feature type="transmembrane region" description="Helical" evidence="8">
    <location>
        <begin position="184"/>
        <end position="203"/>
    </location>
</feature>
<proteinExistence type="predicted"/>
<organism evidence="9 10">
    <name type="scientific">Salirhabdus euzebyi</name>
    <dbReference type="NCBI Taxonomy" id="394506"/>
    <lineage>
        <taxon>Bacteria</taxon>
        <taxon>Bacillati</taxon>
        <taxon>Bacillota</taxon>
        <taxon>Bacilli</taxon>
        <taxon>Bacillales</taxon>
        <taxon>Bacillaceae</taxon>
        <taxon>Salirhabdus</taxon>
    </lineage>
</organism>
<gene>
    <name evidence="9" type="ORF">HNQ94_002446</name>
</gene>
<dbReference type="GO" id="GO:0005886">
    <property type="term" value="C:plasma membrane"/>
    <property type="evidence" value="ECO:0007669"/>
    <property type="project" value="UniProtKB-SubCell"/>
</dbReference>
<comment type="cofactor">
    <cofactor evidence="7">
        <name>Mg(2+)</name>
        <dbReference type="ChEBI" id="CHEBI:18420"/>
    </cofactor>
</comment>
<comment type="caution">
    <text evidence="9">The sequence shown here is derived from an EMBL/GenBank/DDBJ whole genome shotgun (WGS) entry which is preliminary data.</text>
</comment>
<keyword evidence="3 9" id="KW-0808">Transferase</keyword>
<feature type="transmembrane region" description="Helical" evidence="8">
    <location>
        <begin position="125"/>
        <end position="145"/>
    </location>
</feature>
<feature type="transmembrane region" description="Helical" evidence="8">
    <location>
        <begin position="279"/>
        <end position="307"/>
    </location>
</feature>
<dbReference type="Proteomes" id="UP000581688">
    <property type="component" value="Unassembled WGS sequence"/>
</dbReference>
<keyword evidence="10" id="KW-1185">Reference proteome</keyword>
<evidence type="ECO:0000256" key="3">
    <source>
        <dbReference type="ARBA" id="ARBA00022679"/>
    </source>
</evidence>
<dbReference type="InterPro" id="IPR000715">
    <property type="entry name" value="Glycosyl_transferase_4"/>
</dbReference>
<sequence>MFNVTELIIAFIISFASSLLLTFPVKKLAVKIGALDFPNYRKIHHKVTPRLGGLSIYLGTVAGLLYLFPKQAEMKAIIIGSLIVVITGMVDDKYQIKPVLKLSGQVVAAGVIISAGLIIEKVTLPIVGVVYLEYFSVPLTIFWIVGITNAINLIDGLDGLAAGVSTIAISSILIMAIIDYRVLVVYICVALIGSNLGFLYHNFHPAKIYMGDTGSLFLGYSVAVISMLGLFKNIALFSFVIPIIVLAVPILDTIFAIVRRILNKEPIMMPDKKHLHYQLLAFGFKHKTTVLIIYGFSIIFGLLAILFSRANLTASYIIVFVLLLCIHILAEIMGLVGKGKKPILRLVKRLVQGDKFIQNDEKVQQQKP</sequence>
<dbReference type="CDD" id="cd06853">
    <property type="entry name" value="GT_WecA_like"/>
    <property type="match status" value="1"/>
</dbReference>
<evidence type="ECO:0000256" key="7">
    <source>
        <dbReference type="PIRSR" id="PIRSR600715-1"/>
    </source>
</evidence>
<feature type="transmembrane region" description="Helical" evidence="8">
    <location>
        <begin position="215"/>
        <end position="231"/>
    </location>
</feature>
<evidence type="ECO:0000256" key="2">
    <source>
        <dbReference type="ARBA" id="ARBA00022475"/>
    </source>
</evidence>
<keyword evidence="7" id="KW-0460">Magnesium</keyword>
<evidence type="ECO:0000256" key="6">
    <source>
        <dbReference type="ARBA" id="ARBA00023136"/>
    </source>
</evidence>
<dbReference type="GO" id="GO:0036380">
    <property type="term" value="F:UDP-N-acetylglucosamine-undecaprenyl-phosphate N-acetylglucosaminephosphotransferase activity"/>
    <property type="evidence" value="ECO:0007669"/>
    <property type="project" value="UniProtKB-EC"/>
</dbReference>
<dbReference type="InterPro" id="IPR018480">
    <property type="entry name" value="PNAcMuramoyl-5peptid_Trfase_CS"/>
</dbReference>
<feature type="transmembrane region" description="Helical" evidence="8">
    <location>
        <begin position="102"/>
        <end position="119"/>
    </location>
</feature>
<reference evidence="9 10" key="1">
    <citation type="submission" date="2020-08" db="EMBL/GenBank/DDBJ databases">
        <title>Genomic Encyclopedia of Type Strains, Phase IV (KMG-IV): sequencing the most valuable type-strain genomes for metagenomic binning, comparative biology and taxonomic classification.</title>
        <authorList>
            <person name="Goeker M."/>
        </authorList>
    </citation>
    <scope>NUCLEOTIDE SEQUENCE [LARGE SCALE GENOMIC DNA]</scope>
    <source>
        <strain evidence="9 10">DSM 19612</strain>
    </source>
</reference>
<dbReference type="GO" id="GO:0046872">
    <property type="term" value="F:metal ion binding"/>
    <property type="evidence" value="ECO:0007669"/>
    <property type="project" value="UniProtKB-KW"/>
</dbReference>
<accession>A0A841Q6I7</accession>
<feature type="transmembrane region" description="Helical" evidence="8">
    <location>
        <begin position="51"/>
        <end position="68"/>
    </location>
</feature>
<dbReference type="EC" id="2.7.8.33" evidence="9"/>
<evidence type="ECO:0000256" key="5">
    <source>
        <dbReference type="ARBA" id="ARBA00022989"/>
    </source>
</evidence>
<feature type="transmembrane region" description="Helical" evidence="8">
    <location>
        <begin position="237"/>
        <end position="258"/>
    </location>
</feature>
<dbReference type="PROSITE" id="PS01348">
    <property type="entry name" value="MRAY_2"/>
    <property type="match status" value="1"/>
</dbReference>
<dbReference type="AlphaFoldDB" id="A0A841Q6I7"/>
<comment type="subcellular location">
    <subcellularLocation>
        <location evidence="1">Cell membrane</location>
        <topology evidence="1">Multi-pass membrane protein</topology>
    </subcellularLocation>
</comment>
<feature type="transmembrane region" description="Helical" evidence="8">
    <location>
        <begin position="6"/>
        <end position="25"/>
    </location>
</feature>
<dbReference type="Pfam" id="PF00953">
    <property type="entry name" value="Glycos_transf_4"/>
    <property type="match status" value="1"/>
</dbReference>
<dbReference type="GO" id="GO:0071555">
    <property type="term" value="P:cell wall organization"/>
    <property type="evidence" value="ECO:0007669"/>
    <property type="project" value="TreeGrafter"/>
</dbReference>
<keyword evidence="5 8" id="KW-1133">Transmembrane helix</keyword>
<protein>
    <submittedName>
        <fullName evidence="9">UDP-GlcNAc:undecaprenyl-phosphate GlcNAc-1-phosphate transferase</fullName>
        <ecNumber evidence="9">2.7.8.33</ecNumber>
    </submittedName>
</protein>
<feature type="transmembrane region" description="Helical" evidence="8">
    <location>
        <begin position="313"/>
        <end position="336"/>
    </location>
</feature>
<feature type="binding site" evidence="7">
    <location>
        <position position="152"/>
    </location>
    <ligand>
        <name>Mg(2+)</name>
        <dbReference type="ChEBI" id="CHEBI:18420"/>
    </ligand>
</feature>
<dbReference type="GO" id="GO:0044038">
    <property type="term" value="P:cell wall macromolecule biosynthetic process"/>
    <property type="evidence" value="ECO:0007669"/>
    <property type="project" value="TreeGrafter"/>
</dbReference>
<keyword evidence="2" id="KW-1003">Cell membrane</keyword>
<keyword evidence="7" id="KW-0479">Metal-binding</keyword>
<evidence type="ECO:0000256" key="1">
    <source>
        <dbReference type="ARBA" id="ARBA00004651"/>
    </source>
</evidence>
<dbReference type="RefSeq" id="WP_174497953.1">
    <property type="nucleotide sequence ID" value="NZ_CADDWK010000024.1"/>
</dbReference>
<feature type="binding site" evidence="7">
    <location>
        <position position="212"/>
    </location>
    <ligand>
        <name>Mg(2+)</name>
        <dbReference type="ChEBI" id="CHEBI:18420"/>
    </ligand>
</feature>
<dbReference type="GO" id="GO:0009103">
    <property type="term" value="P:lipopolysaccharide biosynthetic process"/>
    <property type="evidence" value="ECO:0007669"/>
    <property type="project" value="TreeGrafter"/>
</dbReference>
<evidence type="ECO:0000256" key="4">
    <source>
        <dbReference type="ARBA" id="ARBA00022692"/>
    </source>
</evidence>
<dbReference type="EMBL" id="JACHGH010000006">
    <property type="protein sequence ID" value="MBB6453995.1"/>
    <property type="molecule type" value="Genomic_DNA"/>
</dbReference>
<evidence type="ECO:0000313" key="10">
    <source>
        <dbReference type="Proteomes" id="UP000581688"/>
    </source>
</evidence>
<evidence type="ECO:0000313" key="9">
    <source>
        <dbReference type="EMBL" id="MBB6453995.1"/>
    </source>
</evidence>
<feature type="transmembrane region" description="Helical" evidence="8">
    <location>
        <begin position="157"/>
        <end position="178"/>
    </location>
</feature>
<name>A0A841Q6I7_9BACI</name>